<dbReference type="PROSITE" id="PS00108">
    <property type="entry name" value="PROTEIN_KINASE_ST"/>
    <property type="match status" value="1"/>
</dbReference>
<protein>
    <recommendedName>
        <fullName evidence="1">non-specific serine/threonine protein kinase</fullName>
        <ecNumber evidence="1">2.7.11.1</ecNumber>
    </recommendedName>
</protein>
<comment type="caution">
    <text evidence="9">The sequence shown here is derived from an EMBL/GenBank/DDBJ whole genome shotgun (WGS) entry which is preliminary data.</text>
</comment>
<feature type="non-terminal residue" evidence="9">
    <location>
        <position position="230"/>
    </location>
</feature>
<dbReference type="SMART" id="SM00220">
    <property type="entry name" value="S_TKc"/>
    <property type="match status" value="1"/>
</dbReference>
<dbReference type="GO" id="GO:0034045">
    <property type="term" value="C:phagophore assembly site membrane"/>
    <property type="evidence" value="ECO:0007669"/>
    <property type="project" value="TreeGrafter"/>
</dbReference>
<evidence type="ECO:0000313" key="9">
    <source>
        <dbReference type="EMBL" id="OBA29227.1"/>
    </source>
</evidence>
<feature type="binding site" evidence="6">
    <location>
        <position position="58"/>
    </location>
    <ligand>
        <name>ATP</name>
        <dbReference type="ChEBI" id="CHEBI:30616"/>
    </ligand>
</feature>
<dbReference type="GO" id="GO:0000045">
    <property type="term" value="P:autophagosome assembly"/>
    <property type="evidence" value="ECO:0007669"/>
    <property type="project" value="TreeGrafter"/>
</dbReference>
<proteinExistence type="inferred from homology"/>
<organism evidence="9 10">
    <name type="scientific">Hanseniaspora valbyensis NRRL Y-1626</name>
    <dbReference type="NCBI Taxonomy" id="766949"/>
    <lineage>
        <taxon>Eukaryota</taxon>
        <taxon>Fungi</taxon>
        <taxon>Dikarya</taxon>
        <taxon>Ascomycota</taxon>
        <taxon>Saccharomycotina</taxon>
        <taxon>Saccharomycetes</taxon>
        <taxon>Saccharomycodales</taxon>
        <taxon>Saccharomycodaceae</taxon>
        <taxon>Hanseniaspora</taxon>
    </lineage>
</organism>
<dbReference type="GO" id="GO:0042594">
    <property type="term" value="P:response to starvation"/>
    <property type="evidence" value="ECO:0007669"/>
    <property type="project" value="TreeGrafter"/>
</dbReference>
<accession>A0A1B7TKH0</accession>
<dbReference type="OrthoDB" id="3972846at2759"/>
<dbReference type="EMBL" id="LXPE01000001">
    <property type="protein sequence ID" value="OBA29227.1"/>
    <property type="molecule type" value="Genomic_DNA"/>
</dbReference>
<feature type="domain" description="Protein kinase" evidence="8">
    <location>
        <begin position="24"/>
        <end position="230"/>
    </location>
</feature>
<evidence type="ECO:0000256" key="2">
    <source>
        <dbReference type="ARBA" id="ARBA00022679"/>
    </source>
</evidence>
<dbReference type="GO" id="GO:0061709">
    <property type="term" value="P:reticulophagy"/>
    <property type="evidence" value="ECO:0007669"/>
    <property type="project" value="TreeGrafter"/>
</dbReference>
<dbReference type="GO" id="GO:0005776">
    <property type="term" value="C:autophagosome"/>
    <property type="evidence" value="ECO:0007669"/>
    <property type="project" value="TreeGrafter"/>
</dbReference>
<keyword evidence="3 6" id="KW-0547">Nucleotide-binding</keyword>
<dbReference type="GO" id="GO:0034727">
    <property type="term" value="P:piecemeal microautophagy of the nucleus"/>
    <property type="evidence" value="ECO:0007669"/>
    <property type="project" value="TreeGrafter"/>
</dbReference>
<comment type="similarity">
    <text evidence="7">Belongs to the protein kinase superfamily.</text>
</comment>
<evidence type="ECO:0000256" key="4">
    <source>
        <dbReference type="ARBA" id="ARBA00022777"/>
    </source>
</evidence>
<keyword evidence="5 6" id="KW-0067">ATP-binding</keyword>
<dbReference type="InterPro" id="IPR000719">
    <property type="entry name" value="Prot_kinase_dom"/>
</dbReference>
<keyword evidence="4 9" id="KW-0418">Kinase</keyword>
<gene>
    <name evidence="9" type="ORF">HANVADRAFT_20321</name>
</gene>
<dbReference type="PROSITE" id="PS50011">
    <property type="entry name" value="PROTEIN_KINASE_DOM"/>
    <property type="match status" value="1"/>
</dbReference>
<evidence type="ECO:0000313" key="10">
    <source>
        <dbReference type="Proteomes" id="UP000092321"/>
    </source>
</evidence>
<dbReference type="SUPFAM" id="SSF56112">
    <property type="entry name" value="Protein kinase-like (PK-like)"/>
    <property type="match status" value="1"/>
</dbReference>
<dbReference type="InterPro" id="IPR017441">
    <property type="entry name" value="Protein_kinase_ATP_BS"/>
</dbReference>
<dbReference type="Proteomes" id="UP000092321">
    <property type="component" value="Unassembled WGS sequence"/>
</dbReference>
<evidence type="ECO:0000256" key="1">
    <source>
        <dbReference type="ARBA" id="ARBA00012513"/>
    </source>
</evidence>
<dbReference type="PIRSF" id="PIRSF000654">
    <property type="entry name" value="Integrin-linked_kinase"/>
    <property type="match status" value="1"/>
</dbReference>
<sequence>MSADILTDTNKNSSSLYEDDNHYLNIDTQIGKGSFAKVYKGYYHTVNNNDSKQLVAIKVIDSSLLNSSNKKQQQILTNNLEIEITILKKLIHKNIVKLITTIVVNETKQFIIVMEYCNLGDLSMLIRINKNINNYKTNSSTLKFIRSKNLIHRDIKPQNLLLSTANSDTTPPILKVADFGFARFLPSQSMAETLCGSPQWMAPEILSYKKYDEKVDLWSSGAVIYEMCFG</sequence>
<dbReference type="AlphaFoldDB" id="A0A1B7TKH0"/>
<name>A0A1B7TKH0_9ASCO</name>
<dbReference type="GO" id="GO:0000422">
    <property type="term" value="P:autophagy of mitochondrion"/>
    <property type="evidence" value="ECO:0007669"/>
    <property type="project" value="TreeGrafter"/>
</dbReference>
<evidence type="ECO:0000256" key="6">
    <source>
        <dbReference type="PROSITE-ProRule" id="PRU10141"/>
    </source>
</evidence>
<dbReference type="GO" id="GO:0005829">
    <property type="term" value="C:cytosol"/>
    <property type="evidence" value="ECO:0007669"/>
    <property type="project" value="TreeGrafter"/>
</dbReference>
<dbReference type="InterPro" id="IPR045269">
    <property type="entry name" value="Atg1-like"/>
</dbReference>
<dbReference type="GO" id="GO:0004674">
    <property type="term" value="F:protein serine/threonine kinase activity"/>
    <property type="evidence" value="ECO:0007669"/>
    <property type="project" value="UniProtKB-KW"/>
</dbReference>
<reference evidence="10" key="1">
    <citation type="journal article" date="2016" name="Proc. Natl. Acad. Sci. U.S.A.">
        <title>Comparative genomics of biotechnologically important yeasts.</title>
        <authorList>
            <person name="Riley R."/>
            <person name="Haridas S."/>
            <person name="Wolfe K.H."/>
            <person name="Lopes M.R."/>
            <person name="Hittinger C.T."/>
            <person name="Goeker M."/>
            <person name="Salamov A.A."/>
            <person name="Wisecaver J.H."/>
            <person name="Long T.M."/>
            <person name="Calvey C.H."/>
            <person name="Aerts A.L."/>
            <person name="Barry K.W."/>
            <person name="Choi C."/>
            <person name="Clum A."/>
            <person name="Coughlan A.Y."/>
            <person name="Deshpande S."/>
            <person name="Douglass A.P."/>
            <person name="Hanson S.J."/>
            <person name="Klenk H.-P."/>
            <person name="LaButti K.M."/>
            <person name="Lapidus A."/>
            <person name="Lindquist E.A."/>
            <person name="Lipzen A.M."/>
            <person name="Meier-Kolthoff J.P."/>
            <person name="Ohm R.A."/>
            <person name="Otillar R.P."/>
            <person name="Pangilinan J.L."/>
            <person name="Peng Y."/>
            <person name="Rokas A."/>
            <person name="Rosa C.A."/>
            <person name="Scheuner C."/>
            <person name="Sibirny A.A."/>
            <person name="Slot J.C."/>
            <person name="Stielow J.B."/>
            <person name="Sun H."/>
            <person name="Kurtzman C.P."/>
            <person name="Blackwell M."/>
            <person name="Grigoriev I.V."/>
            <person name="Jeffries T.W."/>
        </authorList>
    </citation>
    <scope>NUCLEOTIDE SEQUENCE [LARGE SCALE GENOMIC DNA]</scope>
    <source>
        <strain evidence="10">NRRL Y-1626</strain>
    </source>
</reference>
<dbReference type="EC" id="2.7.11.1" evidence="1"/>
<dbReference type="InterPro" id="IPR011009">
    <property type="entry name" value="Kinase-like_dom_sf"/>
</dbReference>
<dbReference type="PROSITE" id="PS00107">
    <property type="entry name" value="PROTEIN_KINASE_ATP"/>
    <property type="match status" value="1"/>
</dbReference>
<dbReference type="GO" id="GO:0005524">
    <property type="term" value="F:ATP binding"/>
    <property type="evidence" value="ECO:0007669"/>
    <property type="project" value="UniProtKB-UniRule"/>
</dbReference>
<dbReference type="GO" id="GO:0010506">
    <property type="term" value="P:regulation of autophagy"/>
    <property type="evidence" value="ECO:0007669"/>
    <property type="project" value="InterPro"/>
</dbReference>
<dbReference type="Pfam" id="PF00069">
    <property type="entry name" value="Pkinase"/>
    <property type="match status" value="1"/>
</dbReference>
<keyword evidence="7" id="KW-0723">Serine/threonine-protein kinase</keyword>
<keyword evidence="2" id="KW-0808">Transferase</keyword>
<keyword evidence="10" id="KW-1185">Reference proteome</keyword>
<evidence type="ECO:0000256" key="7">
    <source>
        <dbReference type="RuleBase" id="RU000304"/>
    </source>
</evidence>
<dbReference type="PANTHER" id="PTHR24348:SF22">
    <property type="entry name" value="NON-SPECIFIC SERINE_THREONINE PROTEIN KINASE"/>
    <property type="match status" value="1"/>
</dbReference>
<dbReference type="PANTHER" id="PTHR24348">
    <property type="entry name" value="SERINE/THREONINE-PROTEIN KINASE UNC-51-RELATED"/>
    <property type="match status" value="1"/>
</dbReference>
<dbReference type="Gene3D" id="1.10.510.10">
    <property type="entry name" value="Transferase(Phosphotransferase) domain 1"/>
    <property type="match status" value="1"/>
</dbReference>
<evidence type="ECO:0000256" key="5">
    <source>
        <dbReference type="ARBA" id="ARBA00022840"/>
    </source>
</evidence>
<dbReference type="InterPro" id="IPR008271">
    <property type="entry name" value="Ser/Thr_kinase_AS"/>
</dbReference>
<evidence type="ECO:0000256" key="3">
    <source>
        <dbReference type="ARBA" id="ARBA00022741"/>
    </source>
</evidence>
<evidence type="ECO:0000259" key="8">
    <source>
        <dbReference type="PROSITE" id="PS50011"/>
    </source>
</evidence>